<evidence type="ECO:0000313" key="1">
    <source>
        <dbReference type="EMBL" id="KAK5861720.1"/>
    </source>
</evidence>
<dbReference type="Proteomes" id="UP001346869">
    <property type="component" value="Unassembled WGS sequence"/>
</dbReference>
<name>A0AAN7XJ98_ELEMC</name>
<protein>
    <submittedName>
        <fullName evidence="1">Uncharacterized protein</fullName>
    </submittedName>
</protein>
<sequence>MSKPPGFDMPHLSAPPFLTGGKCFWRRDMDIKLPKNLRESEMADSKQAAELRQQGKASLPPSLSFSHQLIRTVRSEGILLQVGFICSSPGSLIREQTVDWTARTLLRLNSCGIYV</sequence>
<reference evidence="1 2" key="1">
    <citation type="journal article" date="2023" name="Genes (Basel)">
        <title>Chromosome-Level Genome Assembly and Circadian Gene Repertoire of the Patagonia Blennie Eleginops maclovinus-The Closest Ancestral Proxy of Antarctic Cryonotothenioids.</title>
        <authorList>
            <person name="Cheng C.C."/>
            <person name="Rivera-Colon A.G."/>
            <person name="Minhas B.F."/>
            <person name="Wilson L."/>
            <person name="Rayamajhi N."/>
            <person name="Vargas-Chacoff L."/>
            <person name="Catchen J.M."/>
        </authorList>
    </citation>
    <scope>NUCLEOTIDE SEQUENCE [LARGE SCALE GENOMIC DNA]</scope>
    <source>
        <strain evidence="1">JMC-PN-2008</strain>
    </source>
</reference>
<proteinExistence type="predicted"/>
<dbReference type="AlphaFoldDB" id="A0AAN7XJ98"/>
<keyword evidence="2" id="KW-1185">Reference proteome</keyword>
<reference evidence="1 2" key="2">
    <citation type="journal article" date="2023" name="Mol. Biol. Evol.">
        <title>Genomics of Secondarily Temperate Adaptation in the Only Non-Antarctic Icefish.</title>
        <authorList>
            <person name="Rivera-Colon A.G."/>
            <person name="Rayamajhi N."/>
            <person name="Minhas B.F."/>
            <person name="Madrigal G."/>
            <person name="Bilyk K.T."/>
            <person name="Yoon V."/>
            <person name="Hune M."/>
            <person name="Gregory S."/>
            <person name="Cheng C.H.C."/>
            <person name="Catchen J.M."/>
        </authorList>
    </citation>
    <scope>NUCLEOTIDE SEQUENCE [LARGE SCALE GENOMIC DNA]</scope>
    <source>
        <strain evidence="1">JMC-PN-2008</strain>
    </source>
</reference>
<organism evidence="1 2">
    <name type="scientific">Eleginops maclovinus</name>
    <name type="common">Patagonian blennie</name>
    <name type="synonym">Eleginus maclovinus</name>
    <dbReference type="NCBI Taxonomy" id="56733"/>
    <lineage>
        <taxon>Eukaryota</taxon>
        <taxon>Metazoa</taxon>
        <taxon>Chordata</taxon>
        <taxon>Craniata</taxon>
        <taxon>Vertebrata</taxon>
        <taxon>Euteleostomi</taxon>
        <taxon>Actinopterygii</taxon>
        <taxon>Neopterygii</taxon>
        <taxon>Teleostei</taxon>
        <taxon>Neoteleostei</taxon>
        <taxon>Acanthomorphata</taxon>
        <taxon>Eupercaria</taxon>
        <taxon>Perciformes</taxon>
        <taxon>Notothenioidei</taxon>
        <taxon>Eleginopidae</taxon>
        <taxon>Eleginops</taxon>
    </lineage>
</organism>
<gene>
    <name evidence="1" type="ORF">PBY51_017176</name>
</gene>
<accession>A0AAN7XJ98</accession>
<evidence type="ECO:0000313" key="2">
    <source>
        <dbReference type="Proteomes" id="UP001346869"/>
    </source>
</evidence>
<dbReference type="EMBL" id="JAUZQC010000012">
    <property type="protein sequence ID" value="KAK5861720.1"/>
    <property type="molecule type" value="Genomic_DNA"/>
</dbReference>
<comment type="caution">
    <text evidence="1">The sequence shown here is derived from an EMBL/GenBank/DDBJ whole genome shotgun (WGS) entry which is preliminary data.</text>
</comment>